<evidence type="ECO:0000256" key="3">
    <source>
        <dbReference type="ARBA" id="ARBA00022475"/>
    </source>
</evidence>
<gene>
    <name evidence="11" type="ORF">TCIL3000_0_11640</name>
</gene>
<feature type="signal peptide" evidence="9">
    <location>
        <begin position="1"/>
        <end position="27"/>
    </location>
</feature>
<keyword evidence="12" id="KW-1185">Reference proteome</keyword>
<dbReference type="VEuPathDB" id="TriTrypDB:TcIL3000_0_11640"/>
<name>F9WFY6_TRYCI</name>
<evidence type="ECO:0000259" key="10">
    <source>
        <dbReference type="Pfam" id="PF13206"/>
    </source>
</evidence>
<accession>F9WFY6</accession>
<dbReference type="Pfam" id="PF13206">
    <property type="entry name" value="VSG_B"/>
    <property type="match status" value="1"/>
</dbReference>
<comment type="function">
    <text evidence="1">VSG forms a coat on the surface of the parasite. The trypanosome evades the immune response of the host by expressing a series of antigenically distinct VSGs from an estimated 1000 VSG genes.</text>
</comment>
<proteinExistence type="predicted"/>
<dbReference type="EMBL" id="CAEQ01002201">
    <property type="protein sequence ID" value="CCD16216.1"/>
    <property type="molecule type" value="Genomic_DNA"/>
</dbReference>
<keyword evidence="7" id="KW-0325">Glycoprotein</keyword>
<keyword evidence="4" id="KW-0336">GPI-anchor</keyword>
<reference evidence="12" key="1">
    <citation type="submission" date="2011-07" db="EMBL/GenBank/DDBJ databases">
        <title>Divergent evolution of antigenic variation in African trypanosomes.</title>
        <authorList>
            <person name="Jackson A.P."/>
            <person name="Berry A."/>
            <person name="Allison H.C."/>
            <person name="Burton P."/>
            <person name="Anderson J."/>
            <person name="Aslett M."/>
            <person name="Brown R."/>
            <person name="Corton N."/>
            <person name="Harris D."/>
            <person name="Hauser H."/>
            <person name="Gamble J."/>
            <person name="Gilderthorp R."/>
            <person name="McQuillan J."/>
            <person name="Quail M.A."/>
            <person name="Sanders M."/>
            <person name="Van Tonder A."/>
            <person name="Ginger M.L."/>
            <person name="Donelson J.E."/>
            <person name="Field M.C."/>
            <person name="Barry J.D."/>
            <person name="Berriman M."/>
            <person name="Hertz-Fowler C."/>
        </authorList>
    </citation>
    <scope>NUCLEOTIDE SEQUENCE [LARGE SCALE GENOMIC DNA]</scope>
    <source>
        <strain evidence="12">IL3000</strain>
    </source>
</reference>
<keyword evidence="3" id="KW-1003">Cell membrane</keyword>
<dbReference type="InterPro" id="IPR025932">
    <property type="entry name" value="Trypano_VSG_B_N_dom"/>
</dbReference>
<reference evidence="11 12" key="2">
    <citation type="journal article" date="2012" name="Proc. Natl. Acad. Sci. U.S.A.">
        <title>Antigenic diversity is generated by distinct evolutionary mechanisms in African trypanosome species.</title>
        <authorList>
            <person name="Jackson A.P."/>
            <person name="Berry A."/>
            <person name="Aslett M."/>
            <person name="Allison H.C."/>
            <person name="Burton P."/>
            <person name="Vavrova-Anderson J."/>
            <person name="Brown R."/>
            <person name="Browne H."/>
            <person name="Corton N."/>
            <person name="Hauser H."/>
            <person name="Gamble J."/>
            <person name="Gilderthorp R."/>
            <person name="Marcello L."/>
            <person name="McQuillan J."/>
            <person name="Otto T.D."/>
            <person name="Quail M.A."/>
            <person name="Sanders M.J."/>
            <person name="van Tonder A."/>
            <person name="Ginger M.L."/>
            <person name="Field M.C."/>
            <person name="Barry J.D."/>
            <person name="Hertz-Fowler C."/>
            <person name="Berriman M."/>
        </authorList>
    </citation>
    <scope>NUCLEOTIDE SEQUENCE [LARGE SCALE GENOMIC DNA]</scope>
    <source>
        <strain evidence="11 12">IL3000</strain>
    </source>
</reference>
<sequence>MSAKAYNTLLFHSWFLFLVLHTKGSNAMVTHAIGALLICTAVVLHGVAQLQSHNKEEFRVMCKLLSFHEKGIPPPQFENMEKENEIIEEMEFLERATGPDVSYFESSVWKMKKFLKEHPPPEGEEARKVANEEIRRLLQKAEDVRDKSDQNRNSAIAPWEKAQLKALQAVYGDHIENLTKYLDTQVNFTSSTENIFENDTDANYSCGVDGADGAEPDKGKTVGKTLINDIFCLCVGRCNWGNPCHDDIGSPNKAVYKQSISGRFIDCVKDKSPGGWTQIKYKAGSKTALSFTESWEAIKKSCDDVLKLEKFNIEMNATLTEFEKLLHGDNQSNSGRKILGYKFNHTKLSYKCIGNATQVGVWEQSLGYRVQKEHQTCVDYTHTLKNNNDIPWRVKIKEAMNYITEMETIVAEEQTYLAELIQLKNKAWMAYNKEKDDEFHEIENYDYNKEELADFLKTHFLHYALIYLVSVP</sequence>
<dbReference type="Proteomes" id="UP000000702">
    <property type="component" value="Unassembled WGS sequence"/>
</dbReference>
<evidence type="ECO:0000256" key="4">
    <source>
        <dbReference type="ARBA" id="ARBA00022622"/>
    </source>
</evidence>
<comment type="subcellular location">
    <subcellularLocation>
        <location evidence="2">Cell membrane</location>
        <topology evidence="2">Lipid-anchor</topology>
        <topology evidence="2">GPI-anchor</topology>
    </subcellularLocation>
</comment>
<evidence type="ECO:0000256" key="6">
    <source>
        <dbReference type="ARBA" id="ARBA00023136"/>
    </source>
</evidence>
<keyword evidence="5 9" id="KW-0732">Signal</keyword>
<evidence type="ECO:0000256" key="9">
    <source>
        <dbReference type="SAM" id="SignalP"/>
    </source>
</evidence>
<comment type="caution">
    <text evidence="11">The sequence shown here is derived from an EMBL/GenBank/DDBJ whole genome shotgun (WGS) entry which is preliminary data.</text>
</comment>
<evidence type="ECO:0000256" key="5">
    <source>
        <dbReference type="ARBA" id="ARBA00022729"/>
    </source>
</evidence>
<feature type="chain" id="PRO_5003390290" evidence="9">
    <location>
        <begin position="28"/>
        <end position="472"/>
    </location>
</feature>
<organism evidence="11 12">
    <name type="scientific">Trypanosoma congolense (strain IL3000)</name>
    <dbReference type="NCBI Taxonomy" id="1068625"/>
    <lineage>
        <taxon>Eukaryota</taxon>
        <taxon>Discoba</taxon>
        <taxon>Euglenozoa</taxon>
        <taxon>Kinetoplastea</taxon>
        <taxon>Metakinetoplastina</taxon>
        <taxon>Trypanosomatida</taxon>
        <taxon>Trypanosomatidae</taxon>
        <taxon>Trypanosoma</taxon>
        <taxon>Nannomonas</taxon>
    </lineage>
</organism>
<evidence type="ECO:0000256" key="7">
    <source>
        <dbReference type="ARBA" id="ARBA00023180"/>
    </source>
</evidence>
<protein>
    <submittedName>
        <fullName evidence="11">Variant surface glycoprotein</fullName>
    </submittedName>
</protein>
<evidence type="ECO:0000313" key="11">
    <source>
        <dbReference type="EMBL" id="CCD16216.1"/>
    </source>
</evidence>
<dbReference type="GO" id="GO:0005886">
    <property type="term" value="C:plasma membrane"/>
    <property type="evidence" value="ECO:0007669"/>
    <property type="project" value="UniProtKB-SubCell"/>
</dbReference>
<keyword evidence="6" id="KW-0472">Membrane</keyword>
<feature type="domain" description="Trypanosome variant surface glycoprotein B-type N-terminal" evidence="10">
    <location>
        <begin position="117"/>
        <end position="420"/>
    </location>
</feature>
<keyword evidence="8" id="KW-0449">Lipoprotein</keyword>
<evidence type="ECO:0000256" key="8">
    <source>
        <dbReference type="ARBA" id="ARBA00023288"/>
    </source>
</evidence>
<evidence type="ECO:0000256" key="1">
    <source>
        <dbReference type="ARBA" id="ARBA00002523"/>
    </source>
</evidence>
<evidence type="ECO:0000256" key="2">
    <source>
        <dbReference type="ARBA" id="ARBA00004609"/>
    </source>
</evidence>
<dbReference type="GO" id="GO:0098552">
    <property type="term" value="C:side of membrane"/>
    <property type="evidence" value="ECO:0007669"/>
    <property type="project" value="UniProtKB-KW"/>
</dbReference>
<evidence type="ECO:0000313" key="12">
    <source>
        <dbReference type="Proteomes" id="UP000000702"/>
    </source>
</evidence>
<dbReference type="AlphaFoldDB" id="F9WFY6"/>